<dbReference type="InterPro" id="IPR032858">
    <property type="entry name" value="CcoP_N"/>
</dbReference>
<dbReference type="EMBL" id="AQGQ01000178">
    <property type="protein sequence ID" value="EOD53720.1"/>
    <property type="molecule type" value="Genomic_DNA"/>
</dbReference>
<proteinExistence type="predicted"/>
<dbReference type="InterPro" id="IPR038414">
    <property type="entry name" value="CcoP_N_sf"/>
</dbReference>
<evidence type="ECO:0000313" key="4">
    <source>
        <dbReference type="Proteomes" id="UP000013526"/>
    </source>
</evidence>
<keyword evidence="1" id="KW-0812">Transmembrane</keyword>
<evidence type="ECO:0000256" key="1">
    <source>
        <dbReference type="SAM" id="Phobius"/>
    </source>
</evidence>
<sequence>MSTLLSIFVTLVSLGTIVGCFLLLMWCRNDKMGVEEGQPMGHAFDGIEELNNPLPKWWTYMFLFMIVIG</sequence>
<dbReference type="Gene3D" id="6.10.280.130">
    <property type="match status" value="1"/>
</dbReference>
<dbReference type="AlphaFoldDB" id="R1GPT0"/>
<feature type="non-terminal residue" evidence="3">
    <location>
        <position position="69"/>
    </location>
</feature>
<protein>
    <submittedName>
        <fullName evidence="3">Cytochrome c oxidase, cbb3-type subunit III</fullName>
    </submittedName>
</protein>
<evidence type="ECO:0000313" key="3">
    <source>
        <dbReference type="EMBL" id="EOD53720.1"/>
    </source>
</evidence>
<dbReference type="RefSeq" id="WP_005907942.1">
    <property type="nucleotide sequence ID" value="NZ_AQGQ01000178.1"/>
</dbReference>
<keyword evidence="4" id="KW-1185">Reference proteome</keyword>
<accession>R1GPT0</accession>
<name>R1GPT0_9GAMM</name>
<feature type="domain" description="Cbb3-type cytochrome c oxidase subunit CcoP N-terminal" evidence="2">
    <location>
        <begin position="37"/>
        <end position="69"/>
    </location>
</feature>
<dbReference type="Proteomes" id="UP000013526">
    <property type="component" value="Unassembled WGS sequence"/>
</dbReference>
<organism evidence="3 4">
    <name type="scientific">Aeromonas molluscorum 848</name>
    <dbReference type="NCBI Taxonomy" id="1268236"/>
    <lineage>
        <taxon>Bacteria</taxon>
        <taxon>Pseudomonadati</taxon>
        <taxon>Pseudomonadota</taxon>
        <taxon>Gammaproteobacteria</taxon>
        <taxon>Aeromonadales</taxon>
        <taxon>Aeromonadaceae</taxon>
        <taxon>Aeromonas</taxon>
    </lineage>
</organism>
<gene>
    <name evidence="3" type="ORF">G113_18137</name>
</gene>
<keyword evidence="1" id="KW-0472">Membrane</keyword>
<comment type="caution">
    <text evidence="3">The sequence shown here is derived from an EMBL/GenBank/DDBJ whole genome shotgun (WGS) entry which is preliminary data.</text>
</comment>
<dbReference type="Pfam" id="PF14715">
    <property type="entry name" value="FixP_N"/>
    <property type="match status" value="1"/>
</dbReference>
<feature type="transmembrane region" description="Helical" evidence="1">
    <location>
        <begin position="6"/>
        <end position="26"/>
    </location>
</feature>
<keyword evidence="1" id="KW-1133">Transmembrane helix</keyword>
<reference evidence="3 4" key="1">
    <citation type="journal article" date="2013" name="Genome Announc.">
        <title>Draft Genome Sequence of Aeromonas molluscorum Strain 848TT, Isolated from Bivalve Molluscs.</title>
        <authorList>
            <person name="Spataro N."/>
            <person name="Farfan M."/>
            <person name="Albarral V."/>
            <person name="Sanglas A."/>
            <person name="Loren J.G."/>
            <person name="Fuste M.C."/>
            <person name="Bosch E."/>
        </authorList>
    </citation>
    <scope>NUCLEOTIDE SEQUENCE [LARGE SCALE GENOMIC DNA]</scope>
    <source>
        <strain evidence="3 4">848</strain>
    </source>
</reference>
<evidence type="ECO:0000259" key="2">
    <source>
        <dbReference type="Pfam" id="PF14715"/>
    </source>
</evidence>